<dbReference type="InterPro" id="IPR001128">
    <property type="entry name" value="Cyt_P450"/>
</dbReference>
<comment type="cofactor">
    <cofactor evidence="1 12">
        <name>heme</name>
        <dbReference type="ChEBI" id="CHEBI:30413"/>
    </cofactor>
</comment>
<dbReference type="PANTHER" id="PTHR47953">
    <property type="entry name" value="OS08G0105600 PROTEIN"/>
    <property type="match status" value="1"/>
</dbReference>
<dbReference type="GO" id="GO:0005506">
    <property type="term" value="F:iron ion binding"/>
    <property type="evidence" value="ECO:0007669"/>
    <property type="project" value="InterPro"/>
</dbReference>
<feature type="binding site" description="axial binding residue" evidence="12">
    <location>
        <position position="425"/>
    </location>
    <ligand>
        <name>heme</name>
        <dbReference type="ChEBI" id="CHEBI:30413"/>
    </ligand>
    <ligandPart>
        <name>Fe</name>
        <dbReference type="ChEBI" id="CHEBI:18248"/>
    </ligandPart>
</feature>
<evidence type="ECO:0000313" key="14">
    <source>
        <dbReference type="EMBL" id="KDP39256.1"/>
    </source>
</evidence>
<comment type="similarity">
    <text evidence="3 13">Belongs to the cytochrome P450 family.</text>
</comment>
<dbReference type="EMBL" id="KK914353">
    <property type="protein sequence ID" value="KDP39256.1"/>
    <property type="molecule type" value="Genomic_DNA"/>
</dbReference>
<evidence type="ECO:0000256" key="7">
    <source>
        <dbReference type="ARBA" id="ARBA00022989"/>
    </source>
</evidence>
<dbReference type="PROSITE" id="PS00086">
    <property type="entry name" value="CYTOCHROME_P450"/>
    <property type="match status" value="1"/>
</dbReference>
<dbReference type="GO" id="GO:0016705">
    <property type="term" value="F:oxidoreductase activity, acting on paired donors, with incorporation or reduction of molecular oxygen"/>
    <property type="evidence" value="ECO:0007669"/>
    <property type="project" value="InterPro"/>
</dbReference>
<evidence type="ECO:0000256" key="2">
    <source>
        <dbReference type="ARBA" id="ARBA00004167"/>
    </source>
</evidence>
<dbReference type="AlphaFoldDB" id="A0A067KST9"/>
<evidence type="ECO:0008006" key="16">
    <source>
        <dbReference type="Google" id="ProtNLM"/>
    </source>
</evidence>
<dbReference type="Pfam" id="PF00067">
    <property type="entry name" value="p450"/>
    <property type="match status" value="1"/>
</dbReference>
<protein>
    <recommendedName>
        <fullName evidence="16">Cytochrome P450</fullName>
    </recommendedName>
</protein>
<dbReference type="Proteomes" id="UP000027138">
    <property type="component" value="Unassembled WGS sequence"/>
</dbReference>
<keyword evidence="10 13" id="KW-0503">Monooxygenase</keyword>
<dbReference type="PRINTS" id="PR00463">
    <property type="entry name" value="EP450I"/>
</dbReference>
<accession>A0A067KST9</accession>
<dbReference type="OrthoDB" id="849705at2759"/>
<keyword evidence="8 13" id="KW-0560">Oxidoreductase</keyword>
<evidence type="ECO:0000256" key="9">
    <source>
        <dbReference type="ARBA" id="ARBA00023004"/>
    </source>
</evidence>
<reference evidence="14 15" key="1">
    <citation type="journal article" date="2014" name="PLoS ONE">
        <title>Global Analysis of Gene Expression Profiles in Physic Nut (Jatropha curcas L.) Seedlings Exposed to Salt Stress.</title>
        <authorList>
            <person name="Zhang L."/>
            <person name="Zhang C."/>
            <person name="Wu P."/>
            <person name="Chen Y."/>
            <person name="Li M."/>
            <person name="Jiang H."/>
            <person name="Wu G."/>
        </authorList>
    </citation>
    <scope>NUCLEOTIDE SEQUENCE [LARGE SCALE GENOMIC DNA]</scope>
    <source>
        <strain evidence="15">cv. GZQX0401</strain>
        <tissue evidence="14">Young leaves</tissue>
    </source>
</reference>
<evidence type="ECO:0000256" key="12">
    <source>
        <dbReference type="PIRSR" id="PIRSR602401-1"/>
    </source>
</evidence>
<keyword evidence="9 12" id="KW-0408">Iron</keyword>
<dbReference type="SUPFAM" id="SSF48264">
    <property type="entry name" value="Cytochrome P450"/>
    <property type="match status" value="1"/>
</dbReference>
<comment type="subcellular location">
    <subcellularLocation>
        <location evidence="2">Membrane</location>
        <topology evidence="2">Single-pass membrane protein</topology>
    </subcellularLocation>
</comment>
<keyword evidence="15" id="KW-1185">Reference proteome</keyword>
<evidence type="ECO:0000313" key="15">
    <source>
        <dbReference type="Proteomes" id="UP000027138"/>
    </source>
</evidence>
<dbReference type="InterPro" id="IPR052306">
    <property type="entry name" value="CYP450_71D"/>
</dbReference>
<sequence>MALKIRKISESKKLLNLPPGPLKLPIIGNIHNLVGSLPHHRLQNLAKKYGPLMHLQLGEVTTIVVTSAEIAKEVMRAHDIVFSNRPSILAANIISYNATSIVFSPYGEYWRQLRKICVLELLSAKRVQSFKSIREEEVSNIVRRISSSSDSLINLSRMLFSLTYSITSRAAFGKIRKEQEAFIPLVEEIIEVGGGFSIADLFPSIKLLNRINGMKSRVERLHQEADKILENIINEHRASKARAKPGSKGEADDLVDVLLNIQEQGDLGFALTTNNIKAVILDLFIAGSETSSTTVEWAMSELLKNTSVMKKAQAELRQVFKNKGYVDEEGVCELNYLKLIVKETLRLHPPVPLLVPRENSELCEINGYFIPVKSRVLINVWAIGRDPNYWKEPERFNPERFLDNSIDYKGSNFEFIPFGAGRRICPGILFGIANVELPLANLLYHFDWKLPGEINPENLEMTEASGIAVRRKNDLNLIPITFPSVLVA</sequence>
<dbReference type="InterPro" id="IPR017972">
    <property type="entry name" value="Cyt_P450_CS"/>
</dbReference>
<dbReference type="InterPro" id="IPR036396">
    <property type="entry name" value="Cyt_P450_sf"/>
</dbReference>
<keyword evidence="4 12" id="KW-0349">Heme</keyword>
<evidence type="ECO:0000256" key="8">
    <source>
        <dbReference type="ARBA" id="ARBA00023002"/>
    </source>
</evidence>
<gene>
    <name evidence="14" type="ORF">JCGZ_01013</name>
</gene>
<evidence type="ECO:0000256" key="6">
    <source>
        <dbReference type="ARBA" id="ARBA00022723"/>
    </source>
</evidence>
<organism evidence="14 15">
    <name type="scientific">Jatropha curcas</name>
    <name type="common">Barbados nut</name>
    <dbReference type="NCBI Taxonomy" id="180498"/>
    <lineage>
        <taxon>Eukaryota</taxon>
        <taxon>Viridiplantae</taxon>
        <taxon>Streptophyta</taxon>
        <taxon>Embryophyta</taxon>
        <taxon>Tracheophyta</taxon>
        <taxon>Spermatophyta</taxon>
        <taxon>Magnoliopsida</taxon>
        <taxon>eudicotyledons</taxon>
        <taxon>Gunneridae</taxon>
        <taxon>Pentapetalae</taxon>
        <taxon>rosids</taxon>
        <taxon>fabids</taxon>
        <taxon>Malpighiales</taxon>
        <taxon>Euphorbiaceae</taxon>
        <taxon>Crotonoideae</taxon>
        <taxon>Jatropheae</taxon>
        <taxon>Jatropha</taxon>
    </lineage>
</organism>
<evidence type="ECO:0000256" key="10">
    <source>
        <dbReference type="ARBA" id="ARBA00023033"/>
    </source>
</evidence>
<dbReference type="STRING" id="180498.A0A067KST9"/>
<evidence type="ECO:0000256" key="11">
    <source>
        <dbReference type="ARBA" id="ARBA00023136"/>
    </source>
</evidence>
<dbReference type="PANTHER" id="PTHR47953:SF19">
    <property type="entry name" value="OS06G0641600 PROTEIN"/>
    <property type="match status" value="1"/>
</dbReference>
<name>A0A067KST9_JATCU</name>
<dbReference type="GO" id="GO:0004497">
    <property type="term" value="F:monooxygenase activity"/>
    <property type="evidence" value="ECO:0007669"/>
    <property type="project" value="UniProtKB-KW"/>
</dbReference>
<dbReference type="Gene3D" id="1.10.630.10">
    <property type="entry name" value="Cytochrome P450"/>
    <property type="match status" value="1"/>
</dbReference>
<dbReference type="FunFam" id="1.10.630.10:FF:000008">
    <property type="entry name" value="Cytochrome P450 71D8"/>
    <property type="match status" value="1"/>
</dbReference>
<evidence type="ECO:0000256" key="3">
    <source>
        <dbReference type="ARBA" id="ARBA00010617"/>
    </source>
</evidence>
<dbReference type="CDD" id="cd11072">
    <property type="entry name" value="CYP71-like"/>
    <property type="match status" value="1"/>
</dbReference>
<keyword evidence="7" id="KW-1133">Transmembrane helix</keyword>
<keyword evidence="11" id="KW-0472">Membrane</keyword>
<evidence type="ECO:0000256" key="13">
    <source>
        <dbReference type="RuleBase" id="RU000461"/>
    </source>
</evidence>
<keyword evidence="6 12" id="KW-0479">Metal-binding</keyword>
<evidence type="ECO:0000256" key="1">
    <source>
        <dbReference type="ARBA" id="ARBA00001971"/>
    </source>
</evidence>
<evidence type="ECO:0000256" key="4">
    <source>
        <dbReference type="ARBA" id="ARBA00022617"/>
    </source>
</evidence>
<dbReference type="GO" id="GO:0016020">
    <property type="term" value="C:membrane"/>
    <property type="evidence" value="ECO:0007669"/>
    <property type="project" value="UniProtKB-SubCell"/>
</dbReference>
<dbReference type="GO" id="GO:0020037">
    <property type="term" value="F:heme binding"/>
    <property type="evidence" value="ECO:0007669"/>
    <property type="project" value="InterPro"/>
</dbReference>
<keyword evidence="5" id="KW-0812">Transmembrane</keyword>
<proteinExistence type="inferred from homology"/>
<evidence type="ECO:0000256" key="5">
    <source>
        <dbReference type="ARBA" id="ARBA00022692"/>
    </source>
</evidence>
<dbReference type="PRINTS" id="PR00385">
    <property type="entry name" value="P450"/>
</dbReference>
<dbReference type="InterPro" id="IPR002401">
    <property type="entry name" value="Cyt_P450_E_grp-I"/>
</dbReference>